<dbReference type="InterPro" id="IPR022380">
    <property type="entry name" value="Glu-Q_tRNA(Asp)_Synthase"/>
</dbReference>
<dbReference type="GO" id="GO:0005524">
    <property type="term" value="F:ATP binding"/>
    <property type="evidence" value="ECO:0007669"/>
    <property type="project" value="UniProtKB-KW"/>
</dbReference>
<feature type="short sequence motif" description="'HIGH' region" evidence="7">
    <location>
        <begin position="9"/>
        <end position="19"/>
    </location>
</feature>
<evidence type="ECO:0000256" key="3">
    <source>
        <dbReference type="ARBA" id="ARBA00022741"/>
    </source>
</evidence>
<dbReference type="PANTHER" id="PTHR43311">
    <property type="entry name" value="GLUTAMATE--TRNA LIGASE"/>
    <property type="match status" value="1"/>
</dbReference>
<dbReference type="Proteomes" id="UP000004210">
    <property type="component" value="Unassembled WGS sequence"/>
</dbReference>
<keyword evidence="8" id="KW-0648">Protein biosynthesis</keyword>
<evidence type="ECO:0000256" key="4">
    <source>
        <dbReference type="ARBA" id="ARBA00022833"/>
    </source>
</evidence>
<evidence type="ECO:0000256" key="7">
    <source>
        <dbReference type="HAMAP-Rule" id="MF_01428"/>
    </source>
</evidence>
<gene>
    <name evidence="7" type="primary">gluQ</name>
    <name evidence="10" type="ORF">UU9_00914</name>
</gene>
<dbReference type="InterPro" id="IPR000924">
    <property type="entry name" value="Glu/Gln-tRNA-synth"/>
</dbReference>
<keyword evidence="1 7" id="KW-0436">Ligase</keyword>
<dbReference type="OrthoDB" id="9807503at2"/>
<keyword evidence="2" id="KW-0479">Metal-binding</keyword>
<dbReference type="GO" id="GO:0006424">
    <property type="term" value="P:glutamyl-tRNA aminoacylation"/>
    <property type="evidence" value="ECO:0007669"/>
    <property type="project" value="InterPro"/>
</dbReference>
<keyword evidence="4" id="KW-0862">Zinc</keyword>
<feature type="binding site" evidence="7">
    <location>
        <position position="229"/>
    </location>
    <ligand>
        <name>ATP</name>
        <dbReference type="ChEBI" id="CHEBI:30616"/>
    </ligand>
</feature>
<evidence type="ECO:0000256" key="5">
    <source>
        <dbReference type="ARBA" id="ARBA00022840"/>
    </source>
</evidence>
<dbReference type="GO" id="GO:0008270">
    <property type="term" value="F:zinc ion binding"/>
    <property type="evidence" value="ECO:0007669"/>
    <property type="project" value="InterPro"/>
</dbReference>
<dbReference type="EMBL" id="AJXU01000005">
    <property type="protein sequence ID" value="EIL92773.1"/>
    <property type="molecule type" value="Genomic_DNA"/>
</dbReference>
<dbReference type="HAMAP" id="MF_01428">
    <property type="entry name" value="Glu_Q_tRNA_synth"/>
    <property type="match status" value="1"/>
</dbReference>
<dbReference type="GO" id="GO:0004818">
    <property type="term" value="F:glutamate-tRNA ligase activity"/>
    <property type="evidence" value="ECO:0007669"/>
    <property type="project" value="TreeGrafter"/>
</dbReference>
<dbReference type="GO" id="GO:0005829">
    <property type="term" value="C:cytosol"/>
    <property type="evidence" value="ECO:0007669"/>
    <property type="project" value="TreeGrafter"/>
</dbReference>
<comment type="caution">
    <text evidence="7">Lacks conserved residue(s) required for the propagation of feature annotation.</text>
</comment>
<evidence type="ECO:0000259" key="9">
    <source>
        <dbReference type="Pfam" id="PF00749"/>
    </source>
</evidence>
<feature type="binding site" evidence="7">
    <location>
        <position position="42"/>
    </location>
    <ligand>
        <name>L-glutamate</name>
        <dbReference type="ChEBI" id="CHEBI:29985"/>
    </ligand>
</feature>
<evidence type="ECO:0000256" key="2">
    <source>
        <dbReference type="ARBA" id="ARBA00022723"/>
    </source>
</evidence>
<evidence type="ECO:0000256" key="1">
    <source>
        <dbReference type="ARBA" id="ARBA00022598"/>
    </source>
</evidence>
<dbReference type="Gene3D" id="3.40.50.620">
    <property type="entry name" value="HUPs"/>
    <property type="match status" value="1"/>
</dbReference>
<dbReference type="InterPro" id="IPR049940">
    <property type="entry name" value="GluQ/Sye"/>
</dbReference>
<dbReference type="InterPro" id="IPR020058">
    <property type="entry name" value="Glu/Gln-tRNA-synth_Ib_cat-dom"/>
</dbReference>
<dbReference type="PATRIC" id="fig|1163408.3.peg.189"/>
<comment type="caution">
    <text evidence="10">The sequence shown here is derived from an EMBL/GenBank/DDBJ whole genome shotgun (WGS) entry which is preliminary data.</text>
</comment>
<comment type="function">
    <text evidence="7">Catalyzes the tRNA-independent activation of glutamate in presence of ATP and the subsequent transfer of glutamate onto a tRNA(Asp). Glutamate is transferred on the 2-amino-5-(4,5-dihydroxy-2-cyclopenten-1-yl) moiety of the queuosine in the wobble position of the QUC anticodon.</text>
</comment>
<keyword evidence="11" id="KW-1185">Reference proteome</keyword>
<dbReference type="FunFam" id="3.40.50.620:FF:000093">
    <property type="entry name" value="Glutamyl-Q tRNA(Asp) synthetase"/>
    <property type="match status" value="1"/>
</dbReference>
<dbReference type="InterPro" id="IPR014729">
    <property type="entry name" value="Rossmann-like_a/b/a_fold"/>
</dbReference>
<reference evidence="10 11" key="1">
    <citation type="journal article" date="2012" name="J. Bacteriol.">
        <title>Genome sequences for six rhodanobacter strains, isolated from soils and the terrestrial subsurface, with variable denitrification capabilities.</title>
        <authorList>
            <person name="Kostka J.E."/>
            <person name="Green S.J."/>
            <person name="Rishishwar L."/>
            <person name="Prakash O."/>
            <person name="Katz L.S."/>
            <person name="Marino-Ramirez L."/>
            <person name="Jordan I.K."/>
            <person name="Munk C."/>
            <person name="Ivanova N."/>
            <person name="Mikhailova N."/>
            <person name="Watson D.B."/>
            <person name="Brown S.D."/>
            <person name="Palumbo A.V."/>
            <person name="Brooks S.C."/>
        </authorList>
    </citation>
    <scope>NUCLEOTIDE SEQUENCE [LARGE SCALE GENOMIC DNA]</scope>
    <source>
        <strain evidence="11">Jip2T</strain>
    </source>
</reference>
<feature type="short sequence motif" description="'KMSKS' region" evidence="7">
    <location>
        <begin position="226"/>
        <end position="230"/>
    </location>
</feature>
<feature type="binding site" evidence="7">
    <location>
        <position position="170"/>
    </location>
    <ligand>
        <name>L-glutamate</name>
        <dbReference type="ChEBI" id="CHEBI:29985"/>
    </ligand>
</feature>
<dbReference type="NCBIfam" id="TIGR03838">
    <property type="entry name" value="queuosine_YadB"/>
    <property type="match status" value="1"/>
</dbReference>
<name>I4VZY2_9GAMM</name>
<evidence type="ECO:0000313" key="11">
    <source>
        <dbReference type="Proteomes" id="UP000004210"/>
    </source>
</evidence>
<dbReference type="SUPFAM" id="SSF52374">
    <property type="entry name" value="Nucleotidylyl transferase"/>
    <property type="match status" value="1"/>
</dbReference>
<dbReference type="eggNOG" id="COG0008">
    <property type="taxonomic scope" value="Bacteria"/>
</dbReference>
<sequence>MDYHGRFAPSPTGRLHFGSLVAAVASWLYARHAGGRWLVRMEDLDPPREVAGAASSILAALSAFGLIADEPVLFQSHRRAAYDAALEQLRAAGHLFACTCSRTDLAATGGFHDDGRCVGADEPGRAPAWRLRAPDIDIQFHDALQGPQRQNLRQQVGDFVIRRADGIYSYQLACVVDDAFQQVTEVVRGHDLLDSTPRQIWLQRCLGLPTPAYRHLPLVLDTDGRKLSKSTQALPVDATDPLPALRSAATFLALPVAGSANTVQELLANMLDRFDPDRLPRRNRGWTAKSS</sequence>
<organism evidence="10 11">
    <name type="scientific">Rhodanobacter fulvus Jip2</name>
    <dbReference type="NCBI Taxonomy" id="1163408"/>
    <lineage>
        <taxon>Bacteria</taxon>
        <taxon>Pseudomonadati</taxon>
        <taxon>Pseudomonadota</taxon>
        <taxon>Gammaproteobacteria</taxon>
        <taxon>Lysobacterales</taxon>
        <taxon>Rhodanobacteraceae</taxon>
        <taxon>Rhodanobacter</taxon>
    </lineage>
</organism>
<protein>
    <recommendedName>
        <fullName evidence="7">Glutamyl-Q tRNA(Asp) synthetase</fullName>
        <shortName evidence="7">Glu-Q-RSs</shortName>
        <ecNumber evidence="7">6.1.1.-</ecNumber>
    </recommendedName>
</protein>
<feature type="binding site" evidence="7">
    <location>
        <begin position="6"/>
        <end position="10"/>
    </location>
    <ligand>
        <name>L-glutamate</name>
        <dbReference type="ChEBI" id="CHEBI:29985"/>
    </ligand>
</feature>
<dbReference type="NCBIfam" id="NF004314">
    <property type="entry name" value="PRK05710.1-3"/>
    <property type="match status" value="1"/>
</dbReference>
<feature type="domain" description="Glutamyl/glutaminyl-tRNA synthetase class Ib catalytic" evidence="9">
    <location>
        <begin position="5"/>
        <end position="236"/>
    </location>
</feature>
<dbReference type="STRING" id="1163408.UU9_00914"/>
<evidence type="ECO:0000313" key="10">
    <source>
        <dbReference type="EMBL" id="EIL92773.1"/>
    </source>
</evidence>
<keyword evidence="5 7" id="KW-0067">ATP-binding</keyword>
<accession>I4VZY2</accession>
<keyword evidence="3 7" id="KW-0547">Nucleotide-binding</keyword>
<dbReference type="RefSeq" id="WP_007079825.1">
    <property type="nucleotide sequence ID" value="NZ_AJXU01000005.1"/>
</dbReference>
<evidence type="ECO:0000256" key="6">
    <source>
        <dbReference type="ARBA" id="ARBA00023146"/>
    </source>
</evidence>
<dbReference type="PRINTS" id="PR00987">
    <property type="entry name" value="TRNASYNTHGLU"/>
</dbReference>
<proteinExistence type="inferred from homology"/>
<dbReference type="GO" id="GO:0006400">
    <property type="term" value="P:tRNA modification"/>
    <property type="evidence" value="ECO:0007669"/>
    <property type="project" value="InterPro"/>
</dbReference>
<dbReference type="AlphaFoldDB" id="I4VZY2"/>
<dbReference type="Pfam" id="PF00749">
    <property type="entry name" value="tRNA-synt_1c"/>
    <property type="match status" value="1"/>
</dbReference>
<evidence type="ECO:0000256" key="8">
    <source>
        <dbReference type="RuleBase" id="RU363037"/>
    </source>
</evidence>
<keyword evidence="6 7" id="KW-0030">Aminoacyl-tRNA synthetase</keyword>
<feature type="binding site" evidence="7">
    <location>
        <position position="188"/>
    </location>
    <ligand>
        <name>L-glutamate</name>
        <dbReference type="ChEBI" id="CHEBI:29985"/>
    </ligand>
</feature>
<comment type="similarity">
    <text evidence="7">Belongs to the class-I aminoacyl-tRNA synthetase family. GluQ subfamily.</text>
</comment>
<dbReference type="EC" id="6.1.1.-" evidence="7"/>
<dbReference type="PANTHER" id="PTHR43311:SF1">
    <property type="entry name" value="GLUTAMYL-Q TRNA(ASP) SYNTHETASE"/>
    <property type="match status" value="1"/>
</dbReference>